<dbReference type="AlphaFoldDB" id="K6WXY4"/>
<sequence>MSSTQEILKRIKKDTQAAKCIILAKYNTGWIGNPALIDRTQMSLADLITLEQIQSSQLLDLIEGSAA</sequence>
<evidence type="ECO:0000313" key="2">
    <source>
        <dbReference type="Proteomes" id="UP000006334"/>
    </source>
</evidence>
<dbReference type="Proteomes" id="UP000006334">
    <property type="component" value="Unassembled WGS sequence"/>
</dbReference>
<organism evidence="1 2">
    <name type="scientific">Aliiglaciecola lipolytica E3</name>
    <dbReference type="NCBI Taxonomy" id="1127673"/>
    <lineage>
        <taxon>Bacteria</taxon>
        <taxon>Pseudomonadati</taxon>
        <taxon>Pseudomonadota</taxon>
        <taxon>Gammaproteobacteria</taxon>
        <taxon>Alteromonadales</taxon>
        <taxon>Alteromonadaceae</taxon>
        <taxon>Aliiglaciecola</taxon>
    </lineage>
</organism>
<proteinExistence type="predicted"/>
<name>K6WXY4_9ALTE</name>
<protein>
    <submittedName>
        <fullName evidence="1">Uncharacterized protein</fullName>
    </submittedName>
</protein>
<evidence type="ECO:0000313" key="1">
    <source>
        <dbReference type="EMBL" id="GAC13299.1"/>
    </source>
</evidence>
<dbReference type="RefSeq" id="WP_008843119.1">
    <property type="nucleotide sequence ID" value="NZ_BAEN01000016.1"/>
</dbReference>
<comment type="caution">
    <text evidence="1">The sequence shown here is derived from an EMBL/GenBank/DDBJ whole genome shotgun (WGS) entry which is preliminary data.</text>
</comment>
<dbReference type="EMBL" id="BAEN01000016">
    <property type="protein sequence ID" value="GAC13299.1"/>
    <property type="molecule type" value="Genomic_DNA"/>
</dbReference>
<gene>
    <name evidence="1" type="ORF">GLIP_0653</name>
</gene>
<reference evidence="1 2" key="1">
    <citation type="journal article" date="2017" name="Antonie Van Leeuwenhoek">
        <title>Rhizobium rhizosphaerae sp. nov., a novel species isolated from rice rhizosphere.</title>
        <authorList>
            <person name="Zhao J.J."/>
            <person name="Zhang J."/>
            <person name="Zhang R.J."/>
            <person name="Zhang C.W."/>
            <person name="Yin H.Q."/>
            <person name="Zhang X.X."/>
        </authorList>
    </citation>
    <scope>NUCLEOTIDE SEQUENCE [LARGE SCALE GENOMIC DNA]</scope>
    <source>
        <strain evidence="1 2">E3</strain>
    </source>
</reference>
<accession>K6WXY4</accession>
<keyword evidence="2" id="KW-1185">Reference proteome</keyword>